<name>A0A7M7T091_STRPU</name>
<dbReference type="PANTHER" id="PTHR46517:SF1">
    <property type="entry name" value="FRUCTOSE-2,6-BISPHOSPHATASE TIGAR"/>
    <property type="match status" value="1"/>
</dbReference>
<accession>A0A7M7T091</accession>
<evidence type="ECO:0000256" key="2">
    <source>
        <dbReference type="PIRSR" id="PIRSR613078-2"/>
    </source>
</evidence>
<dbReference type="EnsemblMetazoa" id="XM_030988418">
    <property type="protein sequence ID" value="XP_030844278"/>
    <property type="gene ID" value="LOC593203"/>
</dbReference>
<organism evidence="4 5">
    <name type="scientific">Strongylocentrotus purpuratus</name>
    <name type="common">Purple sea urchin</name>
    <dbReference type="NCBI Taxonomy" id="7668"/>
    <lineage>
        <taxon>Eukaryota</taxon>
        <taxon>Metazoa</taxon>
        <taxon>Echinodermata</taxon>
        <taxon>Eleutherozoa</taxon>
        <taxon>Echinozoa</taxon>
        <taxon>Echinoidea</taxon>
        <taxon>Euechinoidea</taxon>
        <taxon>Echinacea</taxon>
        <taxon>Camarodonta</taxon>
        <taxon>Echinidea</taxon>
        <taxon>Strongylocentrotidae</taxon>
        <taxon>Strongylocentrotus</taxon>
    </lineage>
</organism>
<dbReference type="PANTHER" id="PTHR46517">
    <property type="entry name" value="FRUCTOSE-2,6-BISPHOSPHATASE TIGAR"/>
    <property type="match status" value="1"/>
</dbReference>
<sequence>MRFMLTFLRHGETDWNAQMKCQGQSDVPLNTEGEEQAKAVAAYLATEKFDYVFSSDLSRSLESFGVYEGMSFDVYQHALQNCVGQFVVEGGETPEQALQRLIDFLNDMCRNVKMQEANKTNSAKSTGGASSSAEPTSDAAGGASSKVFVSEFTGEDKAARILPHILLSTHGFMIRSFLKYLHCVINVEIPEGDWLIDDGCPNTSLSTLVVETDKDDKFDFERLICYFIYKVDHFS</sequence>
<evidence type="ECO:0000313" key="5">
    <source>
        <dbReference type="Proteomes" id="UP000007110"/>
    </source>
</evidence>
<dbReference type="InterPro" id="IPR013078">
    <property type="entry name" value="His_Pase_superF_clade-1"/>
</dbReference>
<feature type="compositionally biased region" description="Low complexity" evidence="3">
    <location>
        <begin position="122"/>
        <end position="133"/>
    </location>
</feature>
<evidence type="ECO:0000313" key="4">
    <source>
        <dbReference type="EnsemblMetazoa" id="XP_030844278"/>
    </source>
</evidence>
<evidence type="ECO:0000256" key="3">
    <source>
        <dbReference type="SAM" id="MobiDB-lite"/>
    </source>
</evidence>
<evidence type="ECO:0000256" key="1">
    <source>
        <dbReference type="ARBA" id="ARBA00022801"/>
    </source>
</evidence>
<dbReference type="Pfam" id="PF00300">
    <property type="entry name" value="His_Phos_1"/>
    <property type="match status" value="1"/>
</dbReference>
<dbReference type="RefSeq" id="XP_030844278.1">
    <property type="nucleotide sequence ID" value="XM_030988418.1"/>
</dbReference>
<dbReference type="GO" id="GO:0016787">
    <property type="term" value="F:hydrolase activity"/>
    <property type="evidence" value="ECO:0007669"/>
    <property type="project" value="UniProtKB-KW"/>
</dbReference>
<dbReference type="Gene3D" id="3.40.50.1240">
    <property type="entry name" value="Phosphoglycerate mutase-like"/>
    <property type="match status" value="2"/>
</dbReference>
<feature type="binding site" evidence="2">
    <location>
        <position position="59"/>
    </location>
    <ligand>
        <name>substrate</name>
    </ligand>
</feature>
<dbReference type="SUPFAM" id="SSF53254">
    <property type="entry name" value="Phosphoglycerate mutase-like"/>
    <property type="match status" value="1"/>
</dbReference>
<proteinExistence type="predicted"/>
<reference evidence="5" key="1">
    <citation type="submission" date="2015-02" db="EMBL/GenBank/DDBJ databases">
        <title>Genome sequencing for Strongylocentrotus purpuratus.</title>
        <authorList>
            <person name="Murali S."/>
            <person name="Liu Y."/>
            <person name="Vee V."/>
            <person name="English A."/>
            <person name="Wang M."/>
            <person name="Skinner E."/>
            <person name="Han Y."/>
            <person name="Muzny D.M."/>
            <person name="Worley K.C."/>
            <person name="Gibbs R.A."/>
        </authorList>
    </citation>
    <scope>NUCLEOTIDE SEQUENCE</scope>
</reference>
<feature type="binding site" evidence="2">
    <location>
        <begin position="9"/>
        <end position="16"/>
    </location>
    <ligand>
        <name>substrate</name>
    </ligand>
</feature>
<dbReference type="InterPro" id="IPR051695">
    <property type="entry name" value="Phosphoglycerate_Mutase"/>
</dbReference>
<reference evidence="4" key="2">
    <citation type="submission" date="2021-01" db="UniProtKB">
        <authorList>
            <consortium name="EnsemblMetazoa"/>
        </authorList>
    </citation>
    <scope>IDENTIFICATION</scope>
</reference>
<dbReference type="CDD" id="cd07067">
    <property type="entry name" value="HP_PGM_like"/>
    <property type="match status" value="1"/>
</dbReference>
<feature type="region of interest" description="Disordered" evidence="3">
    <location>
        <begin position="117"/>
        <end position="141"/>
    </location>
</feature>
<protein>
    <submittedName>
        <fullName evidence="4">Uncharacterized protein</fullName>
    </submittedName>
</protein>
<dbReference type="AlphaFoldDB" id="A0A7M7T091"/>
<dbReference type="Proteomes" id="UP000007110">
    <property type="component" value="Unassembled WGS sequence"/>
</dbReference>
<dbReference type="InterPro" id="IPR029033">
    <property type="entry name" value="His_PPase_superfam"/>
</dbReference>
<keyword evidence="5" id="KW-1185">Reference proteome</keyword>
<keyword evidence="1" id="KW-0378">Hydrolase</keyword>
<dbReference type="GeneID" id="593203"/>
<dbReference type="SMART" id="SM00855">
    <property type="entry name" value="PGAM"/>
    <property type="match status" value="1"/>
</dbReference>